<organism evidence="3">
    <name type="scientific">Culex pipiens</name>
    <name type="common">House mosquito</name>
    <dbReference type="NCBI Taxonomy" id="7175"/>
    <lineage>
        <taxon>Eukaryota</taxon>
        <taxon>Metazoa</taxon>
        <taxon>Ecdysozoa</taxon>
        <taxon>Arthropoda</taxon>
        <taxon>Hexapoda</taxon>
        <taxon>Insecta</taxon>
        <taxon>Pterygota</taxon>
        <taxon>Neoptera</taxon>
        <taxon>Endopterygota</taxon>
        <taxon>Diptera</taxon>
        <taxon>Nematocera</taxon>
        <taxon>Culicoidea</taxon>
        <taxon>Culicidae</taxon>
        <taxon>Culicinae</taxon>
        <taxon>Culicini</taxon>
        <taxon>Culex</taxon>
        <taxon>Culex</taxon>
    </lineage>
</organism>
<evidence type="ECO:0000256" key="1">
    <source>
        <dbReference type="SAM" id="MobiDB-lite"/>
    </source>
</evidence>
<sequence>MFPLVRIVCALVLIIFELCANQELRSSPVSNSANHPAAAPAQQQREHTSSRSSRGKRRRSSPRTALLVVAVRHQAKHEDEERERTLDGDPSPHRPVKKGGSLNHHTRTAEIVSPGRSQP</sequence>
<feature type="signal peptide" evidence="2">
    <location>
        <begin position="1"/>
        <end position="21"/>
    </location>
</feature>
<protein>
    <submittedName>
        <fullName evidence="3">(northern house mosquito) hypothetical protein</fullName>
    </submittedName>
</protein>
<accession>A0A8D8GJI9</accession>
<evidence type="ECO:0000256" key="2">
    <source>
        <dbReference type="SAM" id="SignalP"/>
    </source>
</evidence>
<keyword evidence="2" id="KW-0732">Signal</keyword>
<feature type="compositionally biased region" description="Low complexity" evidence="1">
    <location>
        <begin position="26"/>
        <end position="43"/>
    </location>
</feature>
<proteinExistence type="predicted"/>
<dbReference type="EMBL" id="HBUE01165663">
    <property type="protein sequence ID" value="CAG6512473.1"/>
    <property type="molecule type" value="Transcribed_RNA"/>
</dbReference>
<name>A0A8D8GJI9_CULPI</name>
<dbReference type="EMBL" id="HBUE01270946">
    <property type="protein sequence ID" value="CAG6563925.1"/>
    <property type="molecule type" value="Transcribed_RNA"/>
</dbReference>
<dbReference type="EMBL" id="HBUE01165657">
    <property type="protein sequence ID" value="CAG6512472.1"/>
    <property type="molecule type" value="Transcribed_RNA"/>
</dbReference>
<dbReference type="EMBL" id="HBUE01270952">
    <property type="protein sequence ID" value="CAG6563926.1"/>
    <property type="molecule type" value="Transcribed_RNA"/>
</dbReference>
<dbReference type="AlphaFoldDB" id="A0A8D8GJI9"/>
<evidence type="ECO:0000313" key="3">
    <source>
        <dbReference type="EMBL" id="CAG6512472.1"/>
    </source>
</evidence>
<feature type="compositionally biased region" description="Basic and acidic residues" evidence="1">
    <location>
        <begin position="76"/>
        <end position="92"/>
    </location>
</feature>
<feature type="region of interest" description="Disordered" evidence="1">
    <location>
        <begin position="26"/>
        <end position="119"/>
    </location>
</feature>
<feature type="chain" id="PRO_5036260775" evidence="2">
    <location>
        <begin position="22"/>
        <end position="119"/>
    </location>
</feature>
<reference evidence="3" key="1">
    <citation type="submission" date="2021-05" db="EMBL/GenBank/DDBJ databases">
        <authorList>
            <person name="Alioto T."/>
            <person name="Alioto T."/>
            <person name="Gomez Garrido J."/>
        </authorList>
    </citation>
    <scope>NUCLEOTIDE SEQUENCE</scope>
</reference>